<keyword evidence="3" id="KW-1185">Reference proteome</keyword>
<keyword evidence="1" id="KW-1133">Transmembrane helix</keyword>
<reference evidence="2" key="1">
    <citation type="submission" date="2022-06" db="EMBL/GenBank/DDBJ databases">
        <title>Ornithinimicrobium HY1793.</title>
        <authorList>
            <person name="Huang Y."/>
        </authorList>
    </citation>
    <scope>NUCLEOTIDE SEQUENCE</scope>
    <source>
        <strain evidence="2">HY1793</strain>
    </source>
</reference>
<name>A0ABY4YRU4_9MICO</name>
<keyword evidence="1" id="KW-0812">Transmembrane</keyword>
<evidence type="ECO:0000313" key="2">
    <source>
        <dbReference type="EMBL" id="USQ79307.1"/>
    </source>
</evidence>
<evidence type="ECO:0000313" key="3">
    <source>
        <dbReference type="Proteomes" id="UP001056455"/>
    </source>
</evidence>
<feature type="transmembrane region" description="Helical" evidence="1">
    <location>
        <begin position="152"/>
        <end position="172"/>
    </location>
</feature>
<feature type="transmembrane region" description="Helical" evidence="1">
    <location>
        <begin position="179"/>
        <end position="201"/>
    </location>
</feature>
<dbReference type="RefSeq" id="WP_252592285.1">
    <property type="nucleotide sequence ID" value="NZ_CP099489.1"/>
</dbReference>
<feature type="transmembrane region" description="Helical" evidence="1">
    <location>
        <begin position="91"/>
        <end position="112"/>
    </location>
</feature>
<gene>
    <name evidence="2" type="ORF">NF556_17095</name>
</gene>
<dbReference type="Proteomes" id="UP001056455">
    <property type="component" value="Chromosome"/>
</dbReference>
<protein>
    <submittedName>
        <fullName evidence="2">Uncharacterized protein</fullName>
    </submittedName>
</protein>
<feature type="transmembrane region" description="Helical" evidence="1">
    <location>
        <begin position="221"/>
        <end position="244"/>
    </location>
</feature>
<keyword evidence="1" id="KW-0472">Membrane</keyword>
<feature type="transmembrane region" description="Helical" evidence="1">
    <location>
        <begin position="124"/>
        <end position="146"/>
    </location>
</feature>
<proteinExistence type="predicted"/>
<dbReference type="EMBL" id="CP099489">
    <property type="protein sequence ID" value="USQ79307.1"/>
    <property type="molecule type" value="Genomic_DNA"/>
</dbReference>
<evidence type="ECO:0000256" key="1">
    <source>
        <dbReference type="SAM" id="Phobius"/>
    </source>
</evidence>
<organism evidence="2 3">
    <name type="scientific">Ornithinimicrobium faecis</name>
    <dbReference type="NCBI Taxonomy" id="2934158"/>
    <lineage>
        <taxon>Bacteria</taxon>
        <taxon>Bacillati</taxon>
        <taxon>Actinomycetota</taxon>
        <taxon>Actinomycetes</taxon>
        <taxon>Micrococcales</taxon>
        <taxon>Ornithinimicrobiaceae</taxon>
        <taxon>Ornithinimicrobium</taxon>
    </lineage>
</organism>
<sequence>MKQPNPDTTATGGVDISTPHVDRSWRDTFVLEQRLADRTGAEIGDALAVVDTHCAESGESAQDAFGDPAAYSRSLVDGTPARTFRLRPATVIGLVLGLFGLVAVPRAVGAWVEGTQVAVTQGDLVAVGLALVLTLVVALRSGPVLALVRHGWLTFVLPFAVLIALIVPQALLRDTVAEFAWGAVGAVGVLALALQVVLTWADFAEPDQLLDPRQPAPGRTTLQWLTAFIFPFLTLLVLGMDVIFRAVS</sequence>
<accession>A0ABY4YRU4</accession>